<dbReference type="EMBL" id="WRPP01000013">
    <property type="protein sequence ID" value="MVU83398.1"/>
    <property type="molecule type" value="Genomic_DNA"/>
</dbReference>
<keyword evidence="4" id="KW-0503">Monooxygenase</keyword>
<evidence type="ECO:0000256" key="3">
    <source>
        <dbReference type="ARBA" id="ARBA00023002"/>
    </source>
</evidence>
<name>A0A7K1VBD3_9NOCA</name>
<protein>
    <submittedName>
        <fullName evidence="6">TIGR03560 family F420-dependent LLM class oxidoreductase</fullName>
    </submittedName>
</protein>
<keyword evidence="7" id="KW-1185">Reference proteome</keyword>
<comment type="caution">
    <text evidence="6">The sequence shown here is derived from an EMBL/GenBank/DDBJ whole genome shotgun (WGS) entry which is preliminary data.</text>
</comment>
<keyword evidence="3" id="KW-0560">Oxidoreductase</keyword>
<evidence type="ECO:0000256" key="2">
    <source>
        <dbReference type="ARBA" id="ARBA00022643"/>
    </source>
</evidence>
<dbReference type="GO" id="GO:0046306">
    <property type="term" value="P:alkanesulfonate catabolic process"/>
    <property type="evidence" value="ECO:0007669"/>
    <property type="project" value="TreeGrafter"/>
</dbReference>
<dbReference type="Gene3D" id="3.20.20.30">
    <property type="entry name" value="Luciferase-like domain"/>
    <property type="match status" value="1"/>
</dbReference>
<dbReference type="InterPro" id="IPR019952">
    <property type="entry name" value="F420_OxRdatse_Rv1855c_pred"/>
</dbReference>
<dbReference type="PANTHER" id="PTHR42847">
    <property type="entry name" value="ALKANESULFONATE MONOOXYGENASE"/>
    <property type="match status" value="1"/>
</dbReference>
<dbReference type="RefSeq" id="WP_157392990.1">
    <property type="nucleotide sequence ID" value="NZ_WRPP01000013.1"/>
</dbReference>
<dbReference type="NCBIfam" id="TIGR03560">
    <property type="entry name" value="F420_Rv1855c"/>
    <property type="match status" value="1"/>
</dbReference>
<evidence type="ECO:0000313" key="6">
    <source>
        <dbReference type="EMBL" id="MVU83398.1"/>
    </source>
</evidence>
<dbReference type="InterPro" id="IPR036661">
    <property type="entry name" value="Luciferase-like_sf"/>
</dbReference>
<proteinExistence type="predicted"/>
<gene>
    <name evidence="6" type="ORF">GPX89_39945</name>
</gene>
<dbReference type="AlphaFoldDB" id="A0A7K1VBD3"/>
<dbReference type="Pfam" id="PF00296">
    <property type="entry name" value="Bac_luciferase"/>
    <property type="match status" value="1"/>
</dbReference>
<accession>A0A7K1VBD3</accession>
<feature type="domain" description="Luciferase-like" evidence="5">
    <location>
        <begin position="1"/>
        <end position="253"/>
    </location>
</feature>
<keyword evidence="1" id="KW-0285">Flavoprotein</keyword>
<evidence type="ECO:0000256" key="4">
    <source>
        <dbReference type="ARBA" id="ARBA00023033"/>
    </source>
</evidence>
<organism evidence="6 7">
    <name type="scientific">Nocardia terrae</name>
    <dbReference type="NCBI Taxonomy" id="2675851"/>
    <lineage>
        <taxon>Bacteria</taxon>
        <taxon>Bacillati</taxon>
        <taxon>Actinomycetota</taxon>
        <taxon>Actinomycetes</taxon>
        <taxon>Mycobacteriales</taxon>
        <taxon>Nocardiaceae</taxon>
        <taxon>Nocardia</taxon>
    </lineage>
</organism>
<dbReference type="InterPro" id="IPR050172">
    <property type="entry name" value="SsuD_RutA_monooxygenase"/>
</dbReference>
<dbReference type="PANTHER" id="PTHR42847:SF8">
    <property type="entry name" value="CONSERVED PROTEIN"/>
    <property type="match status" value="1"/>
</dbReference>
<dbReference type="InterPro" id="IPR011251">
    <property type="entry name" value="Luciferase-like_dom"/>
</dbReference>
<dbReference type="SUPFAM" id="SSF51679">
    <property type="entry name" value="Bacterial luciferase-like"/>
    <property type="match status" value="1"/>
</dbReference>
<keyword evidence="2" id="KW-0288">FMN</keyword>
<evidence type="ECO:0000256" key="1">
    <source>
        <dbReference type="ARBA" id="ARBA00022630"/>
    </source>
</evidence>
<sequence length="318" mass="35253">MKFSLYLPTGLGHDFAGHTDPVAAYETITELARAADESGYETVWVADHFVPFPPAPDYVFESWTTLTALARDTGRIRIGQMVTGNNYRNPALQAKMASTLDVISHGRLTFGIGAGWYEDEYTAYGYRFDDAPTRLRQLGEAARIIRSMWTQPETTFDGKHYRVHRALNDPKGVQQPHIPLLIAGAGEKVTLRLVAEHADACNVQVSPDELVRKYRILAEHCAALGRDYDTITRTSTSYCIIADTDAEARAQVPPWSPMVFPGELADYGLIGTLDTIRDRIAAYQAAGVDELLIGFHNSLDPGTVRDFAKEFIDADELP</sequence>
<evidence type="ECO:0000259" key="5">
    <source>
        <dbReference type="Pfam" id="PF00296"/>
    </source>
</evidence>
<reference evidence="6 7" key="1">
    <citation type="submission" date="2019-12" db="EMBL/GenBank/DDBJ databases">
        <title>Nocardia sp. nov. ET3-3 isolated from soil.</title>
        <authorList>
            <person name="Kanchanasin P."/>
            <person name="Tanasupawat S."/>
            <person name="Yuki M."/>
            <person name="Kudo T."/>
        </authorList>
    </citation>
    <scope>NUCLEOTIDE SEQUENCE [LARGE SCALE GENOMIC DNA]</scope>
    <source>
        <strain evidence="6 7">ET3-3</strain>
    </source>
</reference>
<dbReference type="Proteomes" id="UP000466794">
    <property type="component" value="Unassembled WGS sequence"/>
</dbReference>
<evidence type="ECO:0000313" key="7">
    <source>
        <dbReference type="Proteomes" id="UP000466794"/>
    </source>
</evidence>
<dbReference type="GO" id="GO:0008726">
    <property type="term" value="F:alkanesulfonate monooxygenase activity"/>
    <property type="evidence" value="ECO:0007669"/>
    <property type="project" value="TreeGrafter"/>
</dbReference>